<gene>
    <name evidence="2" type="ORF">I9063_003195</name>
    <name evidence="3" type="ORF">JJB78_16415</name>
</gene>
<evidence type="ECO:0000313" key="1">
    <source>
        <dbReference type="EMBL" id="CRG98278.1"/>
    </source>
</evidence>
<protein>
    <submittedName>
        <fullName evidence="1">Uncharacterized protein</fullName>
    </submittedName>
</protein>
<dbReference type="AlphaFoldDB" id="A0A0K2Y2H6"/>
<evidence type="ECO:0000313" key="4">
    <source>
        <dbReference type="Proteomes" id="UP000668358"/>
    </source>
</evidence>
<dbReference type="EMBL" id="JAENRE010000017">
    <property type="protein sequence ID" value="MBO3418048.1"/>
    <property type="molecule type" value="Genomic_DNA"/>
</dbReference>
<organism evidence="1">
    <name type="scientific">Clostridium perfringens</name>
    <dbReference type="NCBI Taxonomy" id="1502"/>
    <lineage>
        <taxon>Bacteria</taxon>
        <taxon>Bacillati</taxon>
        <taxon>Bacillota</taxon>
        <taxon>Clostridia</taxon>
        <taxon>Eubacteriales</taxon>
        <taxon>Clostridiaceae</taxon>
        <taxon>Clostridium</taxon>
    </lineage>
</organism>
<name>A0A0K2Y2H6_CLOPF</name>
<reference evidence="3 4" key="5">
    <citation type="submission" date="2020-12" db="EMBL/GenBank/DDBJ databases">
        <title>Comparative genomics of Clostridium perfringens reveals patterns of host-associated phylogenetic clades and virulence factors.</title>
        <authorList>
            <person name="Smith A.H."/>
            <person name="Geier R."/>
        </authorList>
    </citation>
    <scope>NUCLEOTIDE SEQUENCE [LARGE SCALE GENOMIC DNA]</scope>
    <source>
        <strain evidence="3 4">CHD15829P</strain>
    </source>
</reference>
<dbReference type="Proteomes" id="UP000855421">
    <property type="component" value="Unassembled WGS sequence"/>
</dbReference>
<dbReference type="EMBL" id="DACTBT010000042">
    <property type="protein sequence ID" value="HAT4299771.1"/>
    <property type="molecule type" value="Genomic_DNA"/>
</dbReference>
<dbReference type="EMBL" id="LN835295">
    <property type="protein sequence ID" value="CRG98278.1"/>
    <property type="molecule type" value="Genomic_DNA"/>
</dbReference>
<keyword evidence="1" id="KW-0614">Plasmid</keyword>
<sequence length="100" mass="11910">MYMNKNTRKIGEVRKKVETIREELEKDALFTAKTQESKERINVIITQDANDKIMDFMYDNAKVLKEQYGIQSRNKLLAAIIEFEADHIENIFEKLKRKEK</sequence>
<accession>A0A0K2Y2H6</accession>
<reference evidence="1" key="1">
    <citation type="submission" date="2015-03" db="EMBL/GenBank/DDBJ databases">
        <authorList>
            <person name="Murphy D."/>
        </authorList>
    </citation>
    <scope>NUCLEOTIDE SEQUENCE</scope>
    <source>
        <strain evidence="1">JIR12708</strain>
        <plasmid evidence="1">pJIR4150</plasmid>
    </source>
</reference>
<reference evidence="1" key="2">
    <citation type="submission" date="2015-09" db="EMBL/GenBank/DDBJ databases">
        <title>Functional analysis of a bacitracin resistant determinant located on ICECp1, a novel Tn916-like element from a conjugative plasmid in Clostridium perfringens.</title>
        <authorList>
            <person name="Han X."/>
            <person name="Du X.-D."/>
            <person name="Southey L."/>
            <person name="Bulach D.M."/>
            <person name="Seemann T."/>
            <person name="Yan X.-X."/>
            <person name="Bannam T.L."/>
            <person name="Rood J.I."/>
        </authorList>
    </citation>
    <scope>NUCLEOTIDE SEQUENCE [LARGE SCALE GENOMIC DNA]</scope>
    <source>
        <strain evidence="1">JIR12708</strain>
        <plasmid evidence="1">pJIR4150</plasmid>
    </source>
</reference>
<dbReference type="Proteomes" id="UP000668358">
    <property type="component" value="Unassembled WGS sequence"/>
</dbReference>
<dbReference type="RefSeq" id="WP_096517140.1">
    <property type="nucleotide sequence ID" value="NZ_AP017631.1"/>
</dbReference>
<geneLocation type="plasmid" evidence="1">
    <name>pJIR4150</name>
</geneLocation>
<reference evidence="2" key="3">
    <citation type="journal article" date="2018" name="Genome Biol.">
        <title>SKESA: strategic k-mer extension for scrupulous assemblies.</title>
        <authorList>
            <person name="Souvorov A."/>
            <person name="Agarwala R."/>
            <person name="Lipman D.J."/>
        </authorList>
    </citation>
    <scope>NUCLEOTIDE SEQUENCE</scope>
    <source>
        <strain evidence="2">C25</strain>
    </source>
</reference>
<proteinExistence type="predicted"/>
<evidence type="ECO:0000313" key="2">
    <source>
        <dbReference type="EMBL" id="HAT4299771.1"/>
    </source>
</evidence>
<reference evidence="2" key="4">
    <citation type="submission" date="2020-07" db="EMBL/GenBank/DDBJ databases">
        <authorList>
            <consortium name="NCBI Pathogen Detection Project"/>
        </authorList>
    </citation>
    <scope>NUCLEOTIDE SEQUENCE</scope>
    <source>
        <strain evidence="2">C25</strain>
    </source>
</reference>
<evidence type="ECO:0000313" key="3">
    <source>
        <dbReference type="EMBL" id="MBO3418048.1"/>
    </source>
</evidence>